<evidence type="ECO:0000313" key="2">
    <source>
        <dbReference type="Proteomes" id="UP000189701"/>
    </source>
</evidence>
<evidence type="ECO:0000259" key="1">
    <source>
        <dbReference type="PROSITE" id="PS50181"/>
    </source>
</evidence>
<dbReference type="SUPFAM" id="SSF52047">
    <property type="entry name" value="RNI-like"/>
    <property type="match status" value="1"/>
</dbReference>
<proteinExistence type="predicted"/>
<reference evidence="3" key="2">
    <citation type="submission" date="2025-08" db="UniProtKB">
        <authorList>
            <consortium name="RefSeq"/>
        </authorList>
    </citation>
    <scope>IDENTIFICATION</scope>
    <source>
        <tissue evidence="3">Leaf</tissue>
    </source>
</reference>
<reference evidence="2" key="1">
    <citation type="journal article" date="2013" name="Genome Biol.">
        <title>Reference genomes and transcriptomes of Nicotiana sylvestris and Nicotiana tomentosiformis.</title>
        <authorList>
            <person name="Sierro N."/>
            <person name="Battey J.N."/>
            <person name="Ouadi S."/>
            <person name="Bovet L."/>
            <person name="Goepfert S."/>
            <person name="Bakaher N."/>
            <person name="Peitsch M.C."/>
            <person name="Ivanov N.V."/>
        </authorList>
    </citation>
    <scope>NUCLEOTIDE SEQUENCE [LARGE SCALE GENOMIC DNA]</scope>
</reference>
<dbReference type="RefSeq" id="XP_009768558.1">
    <property type="nucleotide sequence ID" value="XM_009770256.1"/>
</dbReference>
<protein>
    <submittedName>
        <fullName evidence="3">FBD-associated F-box protein At5g56820</fullName>
    </submittedName>
</protein>
<dbReference type="SUPFAM" id="SSF81383">
    <property type="entry name" value="F-box domain"/>
    <property type="match status" value="1"/>
</dbReference>
<dbReference type="Pfam" id="PF00646">
    <property type="entry name" value="F-box"/>
    <property type="match status" value="1"/>
</dbReference>
<accession>A0A1U7VQ74</accession>
<dbReference type="InterPro" id="IPR001810">
    <property type="entry name" value="F-box_dom"/>
</dbReference>
<dbReference type="PANTHER" id="PTHR34223:SF51">
    <property type="entry name" value="OS06G0556300 PROTEIN"/>
    <property type="match status" value="1"/>
</dbReference>
<evidence type="ECO:0000313" key="3">
    <source>
        <dbReference type="RefSeq" id="XP_009768558.1"/>
    </source>
</evidence>
<dbReference type="AlphaFoldDB" id="A0A1U7VQ74"/>
<dbReference type="Proteomes" id="UP000189701">
    <property type="component" value="Unplaced"/>
</dbReference>
<dbReference type="Gene3D" id="1.20.1280.50">
    <property type="match status" value="1"/>
</dbReference>
<keyword evidence="2" id="KW-1185">Reference proteome</keyword>
<gene>
    <name evidence="3" type="primary">LOC104219560</name>
</gene>
<dbReference type="SMART" id="SM00256">
    <property type="entry name" value="FBOX"/>
    <property type="match status" value="1"/>
</dbReference>
<feature type="domain" description="F-box" evidence="1">
    <location>
        <begin position="22"/>
        <end position="70"/>
    </location>
</feature>
<name>A0A1U7VQ74_NICSY</name>
<sequence>METSSTKPKLLGASITSTGEGIDRISYLPDEILHNILSSLYIFDVVQLSILSKRWNYICRTMPYLHFDVIRFGNERVELSFGGCHLGFCQLKLLHLLEVELSDEHLTSCLFSTCPLLEKLILGDCTFGTMTVLEIVVPLYLREIRPFHGATSTRSWRKHLNGVGTDEACMQAMVLLLKHSPNLEVLNLFSDENFGWDENWKLHDPSESIVCFSEVDCRSGHMAPEVC</sequence>
<dbReference type="InterPro" id="IPR036047">
    <property type="entry name" value="F-box-like_dom_sf"/>
</dbReference>
<dbReference type="PANTHER" id="PTHR34223">
    <property type="entry name" value="OS11G0201299 PROTEIN"/>
    <property type="match status" value="1"/>
</dbReference>
<dbReference type="InterPro" id="IPR053197">
    <property type="entry name" value="F-box_SCFL_complex_component"/>
</dbReference>
<organism evidence="2 3">
    <name type="scientific">Nicotiana sylvestris</name>
    <name type="common">Wood tobacco</name>
    <name type="synonym">South American tobacco</name>
    <dbReference type="NCBI Taxonomy" id="4096"/>
    <lineage>
        <taxon>Eukaryota</taxon>
        <taxon>Viridiplantae</taxon>
        <taxon>Streptophyta</taxon>
        <taxon>Embryophyta</taxon>
        <taxon>Tracheophyta</taxon>
        <taxon>Spermatophyta</taxon>
        <taxon>Magnoliopsida</taxon>
        <taxon>eudicotyledons</taxon>
        <taxon>Gunneridae</taxon>
        <taxon>Pentapetalae</taxon>
        <taxon>asterids</taxon>
        <taxon>lamiids</taxon>
        <taxon>Solanales</taxon>
        <taxon>Solanaceae</taxon>
        <taxon>Nicotianoideae</taxon>
        <taxon>Nicotianeae</taxon>
        <taxon>Nicotiana</taxon>
    </lineage>
</organism>
<dbReference type="PROSITE" id="PS50181">
    <property type="entry name" value="FBOX"/>
    <property type="match status" value="1"/>
</dbReference>